<comment type="caution">
    <text evidence="6">The sequence shown here is derived from an EMBL/GenBank/DDBJ whole genome shotgun (WGS) entry which is preliminary data.</text>
</comment>
<organism evidence="6 7">
    <name type="scientific">Gulosibacter molinativorax</name>
    <dbReference type="NCBI Taxonomy" id="256821"/>
    <lineage>
        <taxon>Bacteria</taxon>
        <taxon>Bacillati</taxon>
        <taxon>Actinomycetota</taxon>
        <taxon>Actinomycetes</taxon>
        <taxon>Micrococcales</taxon>
        <taxon>Microbacteriaceae</taxon>
        <taxon>Gulosibacter</taxon>
    </lineage>
</organism>
<dbReference type="Proteomes" id="UP001170379">
    <property type="component" value="Unassembled WGS sequence"/>
</dbReference>
<sequence>MLHLHDSAIETAPLLLGAVLRRGPVAVSITEVEAYEGTRDPASHAYRGPTARNRVMFGPAGHLYCYSMHGHTCCNVVCSPEGDAAAVLVRAGRVIDGLELARERRPGVKDAWLARGPGCLTRALGITMADYGTPLLNPTSEVTLTMGDEAVAEIASGPRVGVSRAHDRPWRFWVAGDASVSAYKRARVLRDD</sequence>
<dbReference type="InterPro" id="IPR011034">
    <property type="entry name" value="Formyl_transferase-like_C_sf"/>
</dbReference>
<dbReference type="RefSeq" id="WP_026937773.1">
    <property type="nucleotide sequence ID" value="NZ_CP028426.1"/>
</dbReference>
<dbReference type="PANTHER" id="PTHR10429:SF0">
    <property type="entry name" value="DNA-3-METHYLADENINE GLYCOSYLASE"/>
    <property type="match status" value="1"/>
</dbReference>
<keyword evidence="2 5" id="KW-0227">DNA damage</keyword>
<evidence type="ECO:0000256" key="2">
    <source>
        <dbReference type="ARBA" id="ARBA00022763"/>
    </source>
</evidence>
<dbReference type="NCBIfam" id="TIGR00567">
    <property type="entry name" value="3mg"/>
    <property type="match status" value="1"/>
</dbReference>
<dbReference type="SUPFAM" id="SSF50486">
    <property type="entry name" value="FMT C-terminal domain-like"/>
    <property type="match status" value="1"/>
</dbReference>
<dbReference type="Gene3D" id="3.10.300.10">
    <property type="entry name" value="Methylpurine-DNA glycosylase (MPG)"/>
    <property type="match status" value="1"/>
</dbReference>
<dbReference type="EC" id="3.2.2.-" evidence="5"/>
<dbReference type="InterPro" id="IPR003180">
    <property type="entry name" value="MPG"/>
</dbReference>
<dbReference type="InterPro" id="IPR036995">
    <property type="entry name" value="MPG_sf"/>
</dbReference>
<dbReference type="CDD" id="cd00540">
    <property type="entry name" value="AAG"/>
    <property type="match status" value="1"/>
</dbReference>
<evidence type="ECO:0000256" key="5">
    <source>
        <dbReference type="HAMAP-Rule" id="MF_00527"/>
    </source>
</evidence>
<evidence type="ECO:0000313" key="7">
    <source>
        <dbReference type="Proteomes" id="UP001170379"/>
    </source>
</evidence>
<gene>
    <name evidence="6" type="ORF">C7K25_15185</name>
</gene>
<dbReference type="Pfam" id="PF02245">
    <property type="entry name" value="Pur_DNA_glyco"/>
    <property type="match status" value="1"/>
</dbReference>
<reference evidence="6" key="1">
    <citation type="submission" date="2018-03" db="EMBL/GenBank/DDBJ databases">
        <authorList>
            <person name="Nunes O.C."/>
            <person name="Lopes A.R."/>
            <person name="Froufe H."/>
            <person name="Munoz-Merida A."/>
            <person name="Barroso C."/>
            <person name="Egas C."/>
        </authorList>
    </citation>
    <scope>NUCLEOTIDE SEQUENCE</scope>
    <source>
        <strain evidence="6">ON4</strain>
    </source>
</reference>
<name>A0ABT7CBW1_9MICO</name>
<accession>A0ABT7CBW1</accession>
<proteinExistence type="inferred from homology"/>
<dbReference type="PANTHER" id="PTHR10429">
    <property type="entry name" value="DNA-3-METHYLADENINE GLYCOSYLASE"/>
    <property type="match status" value="1"/>
</dbReference>
<evidence type="ECO:0000256" key="3">
    <source>
        <dbReference type="ARBA" id="ARBA00022801"/>
    </source>
</evidence>
<comment type="similarity">
    <text evidence="1 5">Belongs to the DNA glycosylase MPG family.</text>
</comment>
<dbReference type="NCBIfam" id="NF002003">
    <property type="entry name" value="PRK00802.1-3"/>
    <property type="match status" value="1"/>
</dbReference>
<evidence type="ECO:0000256" key="4">
    <source>
        <dbReference type="ARBA" id="ARBA00023204"/>
    </source>
</evidence>
<keyword evidence="4 5" id="KW-0234">DNA repair</keyword>
<protein>
    <recommendedName>
        <fullName evidence="5">Putative 3-methyladenine DNA glycosylase</fullName>
        <ecNumber evidence="5">3.2.2.-</ecNumber>
    </recommendedName>
</protein>
<evidence type="ECO:0000313" key="6">
    <source>
        <dbReference type="EMBL" id="MDJ1372681.1"/>
    </source>
</evidence>
<reference evidence="6" key="2">
    <citation type="journal article" date="2022" name="Sci. Rep.">
        <title>In silico prediction of the enzymes involved in the degradation of the herbicide molinate by Gulosibacter molinativorax ON4T.</title>
        <authorList>
            <person name="Lopes A.R."/>
            <person name="Bunin E."/>
            <person name="Viana A.T."/>
            <person name="Froufe H."/>
            <person name="Munoz-Merida A."/>
            <person name="Pinho D."/>
            <person name="Figueiredo J."/>
            <person name="Barroso C."/>
            <person name="Vaz-Moreira I."/>
            <person name="Bellanger X."/>
            <person name="Egas C."/>
            <person name="Nunes O.C."/>
        </authorList>
    </citation>
    <scope>NUCLEOTIDE SEQUENCE</scope>
    <source>
        <strain evidence="6">ON4</strain>
    </source>
</reference>
<dbReference type="HAMAP" id="MF_00527">
    <property type="entry name" value="3MGH"/>
    <property type="match status" value="1"/>
</dbReference>
<evidence type="ECO:0000256" key="1">
    <source>
        <dbReference type="ARBA" id="ARBA00009232"/>
    </source>
</evidence>
<keyword evidence="3 5" id="KW-0378">Hydrolase</keyword>
<keyword evidence="7" id="KW-1185">Reference proteome</keyword>
<dbReference type="EMBL" id="PXVD01000037">
    <property type="protein sequence ID" value="MDJ1372681.1"/>
    <property type="molecule type" value="Genomic_DNA"/>
</dbReference>